<reference evidence="3" key="1">
    <citation type="submission" date="2020-01" db="EMBL/GenBank/DDBJ databases">
        <title>Genome Sequencing of Three Apophysomyces-Like Fungal Strains Confirms a Novel Fungal Genus in the Mucoromycota with divergent Burkholderia-like Endosymbiotic Bacteria.</title>
        <authorList>
            <person name="Stajich J.E."/>
            <person name="Macias A.M."/>
            <person name="Carter-House D."/>
            <person name="Lovett B."/>
            <person name="Kasson L.R."/>
            <person name="Berry K."/>
            <person name="Grigoriev I."/>
            <person name="Chang Y."/>
            <person name="Spatafora J."/>
            <person name="Kasson M.T."/>
        </authorList>
    </citation>
    <scope>NUCLEOTIDE SEQUENCE</scope>
    <source>
        <strain evidence="3">NRRL A-21654</strain>
    </source>
</reference>
<evidence type="ECO:0000256" key="1">
    <source>
        <dbReference type="SAM" id="MobiDB-lite"/>
    </source>
</evidence>
<dbReference type="EMBL" id="JABAYA010000006">
    <property type="protein sequence ID" value="KAF7731924.1"/>
    <property type="molecule type" value="Genomic_DNA"/>
</dbReference>
<feature type="compositionally biased region" description="Pro residues" evidence="1">
    <location>
        <begin position="96"/>
        <end position="108"/>
    </location>
</feature>
<feature type="compositionally biased region" description="Low complexity" evidence="1">
    <location>
        <begin position="16"/>
        <end position="95"/>
    </location>
</feature>
<feature type="compositionally biased region" description="Low complexity" evidence="1">
    <location>
        <begin position="109"/>
        <end position="123"/>
    </location>
</feature>
<feature type="region of interest" description="Disordered" evidence="1">
    <location>
        <begin position="1"/>
        <end position="208"/>
    </location>
</feature>
<dbReference type="OrthoDB" id="10577617at2759"/>
<gene>
    <name evidence="3" type="ORF">EC973_007755</name>
</gene>
<sequence length="496" mass="52247">MDSQTPTSYEEKTPQSSESTSATHQESSSSVSSKDISSTSSSGSPSTDASSSSSSSKDSTTTTTTTSPSTTTIDSPTSSITTESKTTAEPTTTESPPSPPTSSSPPPTTTTEAKPIPTAATTENEPKPQTTSNQNRPTDHSPSTTTTPTSTTTAAPIPNSPSTQIVSQTQQAPQGTLSGQATWNPATLSPNTISGLGATSNTVTSPPVSTPSVVFGQDACAADPVAVENRCPAGYFCATARRKCIALLENGASCNENHQCASGICQAAICMGNSHSISGNAVAGIVIGSIIGLVLLVLGFMWYNRRLQRRRMAQFVMFHNDESDSTGLAMTKKAEPSVPMTEKRKEGMDTSAYEDHEFYGDVALAALSNSSAAHQLRPTSYVSRSSTPDPYSSTADPQIALQPPPRASILPPGIRYMTPFDHNHLISENRYAQPADLDAFQISRQEQLCRQSLGPLAHGISGDAWSNEDRISLARPSHYSDISSGRTSTISAQIRR</sequence>
<feature type="transmembrane region" description="Helical" evidence="2">
    <location>
        <begin position="281"/>
        <end position="303"/>
    </location>
</feature>
<feature type="compositionally biased region" description="Low complexity" evidence="1">
    <location>
        <begin position="141"/>
        <end position="163"/>
    </location>
</feature>
<protein>
    <submittedName>
        <fullName evidence="3">Uncharacterized protein</fullName>
    </submittedName>
</protein>
<feature type="compositionally biased region" description="Low complexity" evidence="1">
    <location>
        <begin position="199"/>
        <end position="208"/>
    </location>
</feature>
<dbReference type="AlphaFoldDB" id="A0A8H7ETE1"/>
<evidence type="ECO:0000313" key="3">
    <source>
        <dbReference type="EMBL" id="KAF7731924.1"/>
    </source>
</evidence>
<dbReference type="CDD" id="cd12087">
    <property type="entry name" value="TM_EGFR-like"/>
    <property type="match status" value="1"/>
</dbReference>
<evidence type="ECO:0000313" key="4">
    <source>
        <dbReference type="Proteomes" id="UP000605846"/>
    </source>
</evidence>
<keyword evidence="4" id="KW-1185">Reference proteome</keyword>
<keyword evidence="2" id="KW-0472">Membrane</keyword>
<feature type="compositionally biased region" description="Polar residues" evidence="1">
    <location>
        <begin position="164"/>
        <end position="198"/>
    </location>
</feature>
<keyword evidence="2" id="KW-1133">Transmembrane helix</keyword>
<accession>A0A8H7ETE1</accession>
<proteinExistence type="predicted"/>
<organism evidence="3 4">
    <name type="scientific">Apophysomyces ossiformis</name>
    <dbReference type="NCBI Taxonomy" id="679940"/>
    <lineage>
        <taxon>Eukaryota</taxon>
        <taxon>Fungi</taxon>
        <taxon>Fungi incertae sedis</taxon>
        <taxon>Mucoromycota</taxon>
        <taxon>Mucoromycotina</taxon>
        <taxon>Mucoromycetes</taxon>
        <taxon>Mucorales</taxon>
        <taxon>Mucorineae</taxon>
        <taxon>Mucoraceae</taxon>
        <taxon>Apophysomyces</taxon>
    </lineage>
</organism>
<feature type="region of interest" description="Disordered" evidence="1">
    <location>
        <begin position="378"/>
        <end position="405"/>
    </location>
</feature>
<keyword evidence="2" id="KW-0812">Transmembrane</keyword>
<feature type="compositionally biased region" description="Polar residues" evidence="1">
    <location>
        <begin position="378"/>
        <end position="396"/>
    </location>
</feature>
<name>A0A8H7ETE1_9FUNG</name>
<comment type="caution">
    <text evidence="3">The sequence shown here is derived from an EMBL/GenBank/DDBJ whole genome shotgun (WGS) entry which is preliminary data.</text>
</comment>
<dbReference type="Proteomes" id="UP000605846">
    <property type="component" value="Unassembled WGS sequence"/>
</dbReference>
<feature type="compositionally biased region" description="Polar residues" evidence="1">
    <location>
        <begin position="127"/>
        <end position="136"/>
    </location>
</feature>
<evidence type="ECO:0000256" key="2">
    <source>
        <dbReference type="SAM" id="Phobius"/>
    </source>
</evidence>